<keyword evidence="1" id="KW-1133">Transmembrane helix</keyword>
<keyword evidence="5" id="KW-1185">Reference proteome</keyword>
<organism evidence="4 5">
    <name type="scientific">Agaribacillus aureus</name>
    <dbReference type="NCBI Taxonomy" id="3051825"/>
    <lineage>
        <taxon>Bacteria</taxon>
        <taxon>Pseudomonadati</taxon>
        <taxon>Bacteroidota</taxon>
        <taxon>Cytophagia</taxon>
        <taxon>Cytophagales</taxon>
        <taxon>Splendidivirgaceae</taxon>
        <taxon>Agaribacillus</taxon>
    </lineage>
</organism>
<dbReference type="GO" id="GO:0005840">
    <property type="term" value="C:ribosome"/>
    <property type="evidence" value="ECO:0007669"/>
    <property type="project" value="UniProtKB-KW"/>
</dbReference>
<protein>
    <submittedName>
        <fullName evidence="4">Ribosomal protein L7/L12</fullName>
    </submittedName>
</protein>
<evidence type="ECO:0000313" key="4">
    <source>
        <dbReference type="EMBL" id="MDN5213355.1"/>
    </source>
</evidence>
<dbReference type="EMBL" id="JAUJEB010000003">
    <property type="protein sequence ID" value="MDN5213355.1"/>
    <property type="molecule type" value="Genomic_DNA"/>
</dbReference>
<dbReference type="Proteomes" id="UP001172083">
    <property type="component" value="Unassembled WGS sequence"/>
</dbReference>
<keyword evidence="4" id="KW-0689">Ribosomal protein</keyword>
<keyword evidence="1" id="KW-0472">Membrane</keyword>
<evidence type="ECO:0000259" key="3">
    <source>
        <dbReference type="Pfam" id="PF12158"/>
    </source>
</evidence>
<keyword evidence="1" id="KW-0812">Transmembrane</keyword>
<accession>A0ABT8L6I5</accession>
<dbReference type="RefSeq" id="WP_346758695.1">
    <property type="nucleotide sequence ID" value="NZ_JAUJEB010000003.1"/>
</dbReference>
<gene>
    <name evidence="4" type="ORF">QQ020_14895</name>
</gene>
<dbReference type="InterPro" id="IPR014719">
    <property type="entry name" value="Ribosomal_bL12_C/ClpS-like"/>
</dbReference>
<proteinExistence type="predicted"/>
<dbReference type="InterPro" id="IPR021994">
    <property type="entry name" value="DUF3592"/>
</dbReference>
<evidence type="ECO:0000313" key="5">
    <source>
        <dbReference type="Proteomes" id="UP001172083"/>
    </source>
</evidence>
<comment type="caution">
    <text evidence="4">The sequence shown here is derived from an EMBL/GenBank/DDBJ whole genome shotgun (WGS) entry which is preliminary data.</text>
</comment>
<feature type="domain" description="DUF3592" evidence="3">
    <location>
        <begin position="114"/>
        <end position="163"/>
    </location>
</feature>
<dbReference type="Pfam" id="PF12158">
    <property type="entry name" value="DUF3592"/>
    <property type="match status" value="1"/>
</dbReference>
<dbReference type="Pfam" id="PF00542">
    <property type="entry name" value="Ribosomal_L12"/>
    <property type="match status" value="1"/>
</dbReference>
<name>A0ABT8L6I5_9BACT</name>
<keyword evidence="4" id="KW-0687">Ribonucleoprotein</keyword>
<evidence type="ECO:0000259" key="2">
    <source>
        <dbReference type="Pfam" id="PF00542"/>
    </source>
</evidence>
<sequence>MNVSDEQKQHVRGLLVEGRKIEAIKYIRQHFGLGLKDSKRLIDLIDKDIREDEYQYDRGKVIRHSMKRGGQLVGIIFAGVGSILLGVALFIFFGNQRLINEGVVIEATVISTPSSPLFEYEVNGEIYKYQSDVTTNPPSYEIGEVVSMYVNPNDPYDLLIDSFPDRWLAITILGAMGALFFGIGMLVAVVFRPR</sequence>
<feature type="domain" description="Large ribosomal subunit protein bL12 C-terminal" evidence="2">
    <location>
        <begin position="18"/>
        <end position="52"/>
    </location>
</feature>
<feature type="transmembrane region" description="Helical" evidence="1">
    <location>
        <begin position="167"/>
        <end position="191"/>
    </location>
</feature>
<feature type="transmembrane region" description="Helical" evidence="1">
    <location>
        <begin position="72"/>
        <end position="93"/>
    </location>
</feature>
<reference evidence="4" key="1">
    <citation type="submission" date="2023-06" db="EMBL/GenBank/DDBJ databases">
        <title>Genomic of Agaribacillus aureum.</title>
        <authorList>
            <person name="Wang G."/>
        </authorList>
    </citation>
    <scope>NUCLEOTIDE SEQUENCE</scope>
    <source>
        <strain evidence="4">BMA12</strain>
    </source>
</reference>
<evidence type="ECO:0000256" key="1">
    <source>
        <dbReference type="SAM" id="Phobius"/>
    </source>
</evidence>
<dbReference type="InterPro" id="IPR013823">
    <property type="entry name" value="Ribosomal_bL12_C"/>
</dbReference>
<dbReference type="Gene3D" id="3.30.1390.10">
    <property type="match status" value="1"/>
</dbReference>